<keyword evidence="1" id="KW-1133">Transmembrane helix</keyword>
<reference evidence="4" key="1">
    <citation type="journal article" date="2019" name="Int. J. Syst. Evol. Microbiol.">
        <title>The Global Catalogue of Microorganisms (GCM) 10K type strain sequencing project: providing services to taxonomists for standard genome sequencing and annotation.</title>
        <authorList>
            <consortium name="The Broad Institute Genomics Platform"/>
            <consortium name="The Broad Institute Genome Sequencing Center for Infectious Disease"/>
            <person name="Wu L."/>
            <person name="Ma J."/>
        </authorList>
    </citation>
    <scope>NUCLEOTIDE SEQUENCE [LARGE SCALE GENOMIC DNA]</scope>
    <source>
        <strain evidence="4">CCUG 59778</strain>
    </source>
</reference>
<feature type="transmembrane region" description="Helical" evidence="1">
    <location>
        <begin position="12"/>
        <end position="37"/>
    </location>
</feature>
<keyword evidence="1" id="KW-0812">Transmembrane</keyword>
<comment type="caution">
    <text evidence="3">The sequence shown here is derived from an EMBL/GenBank/DDBJ whole genome shotgun (WGS) entry which is preliminary data.</text>
</comment>
<evidence type="ECO:0000256" key="1">
    <source>
        <dbReference type="SAM" id="Phobius"/>
    </source>
</evidence>
<dbReference type="EMBL" id="JBHSKF010000003">
    <property type="protein sequence ID" value="MFC5286768.1"/>
    <property type="molecule type" value="Genomic_DNA"/>
</dbReference>
<dbReference type="RefSeq" id="WP_378245066.1">
    <property type="nucleotide sequence ID" value="NZ_JBHSKF010000003.1"/>
</dbReference>
<evidence type="ECO:0000259" key="2">
    <source>
        <dbReference type="Pfam" id="PF13400"/>
    </source>
</evidence>
<dbReference type="NCBIfam" id="TIGR03816">
    <property type="entry name" value="tadE_like_DECH"/>
    <property type="match status" value="1"/>
</dbReference>
<name>A0ABW0EKC0_9PSEU</name>
<feature type="domain" description="Putative Flp pilus-assembly TadG-like N-terminal" evidence="2">
    <location>
        <begin position="8"/>
        <end position="54"/>
    </location>
</feature>
<dbReference type="Pfam" id="PF13400">
    <property type="entry name" value="Tad"/>
    <property type="match status" value="1"/>
</dbReference>
<sequence length="121" mass="11674">MARHRDRGAATVWAAIVVAAVAALAVAVIGVGAAVAARHRAAAAADLAALAGAGRAWSGGSVACAAARDITARMSTELRSCTLDGLVVTVRVGRRLAAFGWAEATARAGPAAGSGAEAAGG</sequence>
<organism evidence="3 4">
    <name type="scientific">Actinokineospora guangxiensis</name>
    <dbReference type="NCBI Taxonomy" id="1490288"/>
    <lineage>
        <taxon>Bacteria</taxon>
        <taxon>Bacillati</taxon>
        <taxon>Actinomycetota</taxon>
        <taxon>Actinomycetes</taxon>
        <taxon>Pseudonocardiales</taxon>
        <taxon>Pseudonocardiaceae</taxon>
        <taxon>Actinokineospora</taxon>
    </lineage>
</organism>
<accession>A0ABW0EKC0</accession>
<evidence type="ECO:0000313" key="3">
    <source>
        <dbReference type="EMBL" id="MFC5286768.1"/>
    </source>
</evidence>
<dbReference type="InterPro" id="IPR028087">
    <property type="entry name" value="Tad_N"/>
</dbReference>
<proteinExistence type="predicted"/>
<dbReference type="InterPro" id="IPR021202">
    <property type="entry name" value="Rv3654c-like"/>
</dbReference>
<keyword evidence="4" id="KW-1185">Reference proteome</keyword>
<evidence type="ECO:0000313" key="4">
    <source>
        <dbReference type="Proteomes" id="UP001596157"/>
    </source>
</evidence>
<protein>
    <submittedName>
        <fullName evidence="3">Rv3654c family TadE-like protein</fullName>
    </submittedName>
</protein>
<gene>
    <name evidence="3" type="ORF">ACFPM7_06870</name>
</gene>
<keyword evidence="1" id="KW-0472">Membrane</keyword>
<dbReference type="Proteomes" id="UP001596157">
    <property type="component" value="Unassembled WGS sequence"/>
</dbReference>